<protein>
    <submittedName>
        <fullName evidence="1">13395_t:CDS:1</fullName>
    </submittedName>
</protein>
<evidence type="ECO:0000313" key="2">
    <source>
        <dbReference type="Proteomes" id="UP000789702"/>
    </source>
</evidence>
<dbReference type="EMBL" id="CAJVPU010006794">
    <property type="protein sequence ID" value="CAG8564744.1"/>
    <property type="molecule type" value="Genomic_DNA"/>
</dbReference>
<name>A0ACA9M381_9GLOM</name>
<organism evidence="1 2">
    <name type="scientific">Dentiscutata heterogama</name>
    <dbReference type="NCBI Taxonomy" id="1316150"/>
    <lineage>
        <taxon>Eukaryota</taxon>
        <taxon>Fungi</taxon>
        <taxon>Fungi incertae sedis</taxon>
        <taxon>Mucoromycota</taxon>
        <taxon>Glomeromycotina</taxon>
        <taxon>Glomeromycetes</taxon>
        <taxon>Diversisporales</taxon>
        <taxon>Gigasporaceae</taxon>
        <taxon>Dentiscutata</taxon>
    </lineage>
</organism>
<accession>A0ACA9M381</accession>
<evidence type="ECO:0000313" key="1">
    <source>
        <dbReference type="EMBL" id="CAG8564744.1"/>
    </source>
</evidence>
<sequence>MLFYAGFARAAQFKRSLAALVSATSIALLQTKQRLSVVGIFGNFDLLRSEDNSENGNAAKRTTTEMPVRPNYRAPRLPIVLCHGLFGFDKLGPSSIPYLQIHYWSGIEEALQKLGAKVVVTRVPRTGCIRARAQALHHALESILSDKCNVNLLAHSMGGLDCRCLISQLPTEKYIVRTLTTVATPHRGSPFMDWCRDNIGVGGISQTFEEAAKVVDDALKQMAEKTRDHQNPNDSRSSLSELRVQEQSLRSPSQAENIVNSRGIIVSTKSDKSESSNASNKKSFSIPISFNLPNFNLSLPNINLSNMNLSKINLSKINLFSLSSISQATYTILHPVTQSLIHAFDTPAYSNLTTDYCVNYFNKVTPNDPSVAYYSYGASTNVPFWSPLYFPHQIIKEKEGPNDGLVSVKSAQWGKYLGTVECDHWDLTNKWRIKIGSSFDPIEFYLKVATFLAAEGY</sequence>
<reference evidence="1" key="1">
    <citation type="submission" date="2021-06" db="EMBL/GenBank/DDBJ databases">
        <authorList>
            <person name="Kallberg Y."/>
            <person name="Tangrot J."/>
            <person name="Rosling A."/>
        </authorList>
    </citation>
    <scope>NUCLEOTIDE SEQUENCE</scope>
    <source>
        <strain evidence="1">IL203A</strain>
    </source>
</reference>
<dbReference type="Proteomes" id="UP000789702">
    <property type="component" value="Unassembled WGS sequence"/>
</dbReference>
<comment type="caution">
    <text evidence="1">The sequence shown here is derived from an EMBL/GenBank/DDBJ whole genome shotgun (WGS) entry which is preliminary data.</text>
</comment>
<gene>
    <name evidence="1" type="ORF">DHETER_LOCUS5799</name>
</gene>
<keyword evidence="2" id="KW-1185">Reference proteome</keyword>
<proteinExistence type="predicted"/>